<organism evidence="1 2">
    <name type="scientific">Corallococcus macrosporus DSM 14697</name>
    <dbReference type="NCBI Taxonomy" id="1189310"/>
    <lineage>
        <taxon>Bacteria</taxon>
        <taxon>Pseudomonadati</taxon>
        <taxon>Myxococcota</taxon>
        <taxon>Myxococcia</taxon>
        <taxon>Myxococcales</taxon>
        <taxon>Cystobacterineae</taxon>
        <taxon>Myxococcaceae</taxon>
        <taxon>Corallococcus</taxon>
    </lineage>
</organism>
<evidence type="ECO:0000313" key="2">
    <source>
        <dbReference type="Proteomes" id="UP000217343"/>
    </source>
</evidence>
<evidence type="ECO:0000313" key="1">
    <source>
        <dbReference type="EMBL" id="ATB44809.1"/>
    </source>
</evidence>
<dbReference type="OrthoDB" id="5509398at2"/>
<dbReference type="PROSITE" id="PS00409">
    <property type="entry name" value="PROKAR_NTER_METHYL"/>
    <property type="match status" value="1"/>
</dbReference>
<dbReference type="KEGG" id="mmas:MYMAC_000386"/>
<gene>
    <name evidence="1" type="ORF">MYMAC_000386</name>
</gene>
<dbReference type="SUPFAM" id="SSF54523">
    <property type="entry name" value="Pili subunits"/>
    <property type="match status" value="1"/>
</dbReference>
<dbReference type="Proteomes" id="UP000217343">
    <property type="component" value="Chromosome"/>
</dbReference>
<keyword evidence="2" id="KW-1185">Reference proteome</keyword>
<name>A0A250JLP7_9BACT</name>
<sequence length="218" mass="23365">MKSSRGITLLEMMVTLAIAAVLLAAALVGMQSPINRQRENEATRELWASTLRARQLSISTNQPVRIVVEENVPRGDGTTRTVARWEQLRCDNDWDNASCPAVGCENTTCRANPECCAGEQAMGQDIVIPTTMNAAALHGLCYMPGSGRPVRPGDLGCMRDSIDDPVALDAAAPGNLRIDFTSGRARSLIMVEPRTGLASILDCSSQAAIDHPVAECTQ</sequence>
<proteinExistence type="predicted"/>
<dbReference type="InterPro" id="IPR012902">
    <property type="entry name" value="N_methyl_site"/>
</dbReference>
<reference evidence="1 2" key="1">
    <citation type="submission" date="2017-06" db="EMBL/GenBank/DDBJ databases">
        <title>Sequencing and comparative analysis of myxobacterial genomes.</title>
        <authorList>
            <person name="Rupp O."/>
            <person name="Goesmann A."/>
            <person name="Sogaard-Andersen L."/>
        </authorList>
    </citation>
    <scope>NUCLEOTIDE SEQUENCE [LARGE SCALE GENOMIC DNA]</scope>
    <source>
        <strain evidence="1 2">DSM 14697</strain>
    </source>
</reference>
<dbReference type="InterPro" id="IPR045584">
    <property type="entry name" value="Pilin-like"/>
</dbReference>
<dbReference type="NCBIfam" id="TIGR02532">
    <property type="entry name" value="IV_pilin_GFxxxE"/>
    <property type="match status" value="1"/>
</dbReference>
<dbReference type="AlphaFoldDB" id="A0A250JLP7"/>
<dbReference type="Gene3D" id="3.30.700.10">
    <property type="entry name" value="Glycoprotein, Type 4 Pilin"/>
    <property type="match status" value="1"/>
</dbReference>
<dbReference type="EMBL" id="CP022203">
    <property type="protein sequence ID" value="ATB44809.1"/>
    <property type="molecule type" value="Genomic_DNA"/>
</dbReference>
<dbReference type="RefSeq" id="WP_095956824.1">
    <property type="nucleotide sequence ID" value="NZ_CP022203.1"/>
</dbReference>
<protein>
    <submittedName>
        <fullName evidence="1">Type 4 pilus biogenesis operon protein</fullName>
    </submittedName>
</protein>
<accession>A0A250JLP7</accession>
<dbReference type="Pfam" id="PF07963">
    <property type="entry name" value="N_methyl"/>
    <property type="match status" value="1"/>
</dbReference>